<organism evidence="1 2">
    <name type="scientific">Nepenthes gracilis</name>
    <name type="common">Slender pitcher plant</name>
    <dbReference type="NCBI Taxonomy" id="150966"/>
    <lineage>
        <taxon>Eukaryota</taxon>
        <taxon>Viridiplantae</taxon>
        <taxon>Streptophyta</taxon>
        <taxon>Embryophyta</taxon>
        <taxon>Tracheophyta</taxon>
        <taxon>Spermatophyta</taxon>
        <taxon>Magnoliopsida</taxon>
        <taxon>eudicotyledons</taxon>
        <taxon>Gunneridae</taxon>
        <taxon>Pentapetalae</taxon>
        <taxon>Caryophyllales</taxon>
        <taxon>Nepenthaceae</taxon>
        <taxon>Nepenthes</taxon>
    </lineage>
</organism>
<reference evidence="1" key="1">
    <citation type="submission" date="2023-05" db="EMBL/GenBank/DDBJ databases">
        <title>Nepenthes gracilis genome sequencing.</title>
        <authorList>
            <person name="Fukushima K."/>
        </authorList>
    </citation>
    <scope>NUCLEOTIDE SEQUENCE</scope>
    <source>
        <strain evidence="1">SING2019-196</strain>
    </source>
</reference>
<protein>
    <submittedName>
        <fullName evidence="1">Uncharacterized protein</fullName>
    </submittedName>
</protein>
<evidence type="ECO:0000313" key="1">
    <source>
        <dbReference type="EMBL" id="GMH03426.1"/>
    </source>
</evidence>
<proteinExistence type="predicted"/>
<dbReference type="Proteomes" id="UP001279734">
    <property type="component" value="Unassembled WGS sequence"/>
</dbReference>
<sequence length="142" mass="15819">MLGTLPNVGMTFLQRYKDLPEWYVAQYAIICNKLSEWFFGMDGLSLPSWFDFVGVVYQDDAPCRDGLVPDIQDFPGMACRLICHNMQHIAGMALLDGWAISCWTGSDVRAVLSILPVLFPFLKKSGVAECICVGHRPIGITD</sequence>
<evidence type="ECO:0000313" key="2">
    <source>
        <dbReference type="Proteomes" id="UP001279734"/>
    </source>
</evidence>
<gene>
    <name evidence="1" type="ORF">Nepgr_005265</name>
</gene>
<keyword evidence="2" id="KW-1185">Reference proteome</keyword>
<comment type="caution">
    <text evidence="1">The sequence shown here is derived from an EMBL/GenBank/DDBJ whole genome shotgun (WGS) entry which is preliminary data.</text>
</comment>
<accession>A0AAD3S3B6</accession>
<dbReference type="EMBL" id="BSYO01000004">
    <property type="protein sequence ID" value="GMH03426.1"/>
    <property type="molecule type" value="Genomic_DNA"/>
</dbReference>
<name>A0AAD3S3B6_NEPGR</name>
<dbReference type="AlphaFoldDB" id="A0AAD3S3B6"/>